<keyword evidence="3" id="KW-0472">Membrane</keyword>
<organism evidence="7 8">
    <name type="scientific">Pseudomonas indica</name>
    <dbReference type="NCBI Taxonomy" id="137658"/>
    <lineage>
        <taxon>Bacteria</taxon>
        <taxon>Pseudomonadati</taxon>
        <taxon>Pseudomonadota</taxon>
        <taxon>Gammaproteobacteria</taxon>
        <taxon>Pseudomonadales</taxon>
        <taxon>Pseudomonadaceae</taxon>
        <taxon>Pseudomonas</taxon>
    </lineage>
</organism>
<evidence type="ECO:0000313" key="8">
    <source>
        <dbReference type="Proteomes" id="UP000198706"/>
    </source>
</evidence>
<dbReference type="AlphaFoldDB" id="A0A1G9J626"/>
<name>A0A1G9J626_9PSED</name>
<dbReference type="GO" id="GO:0009279">
    <property type="term" value="C:cell outer membrane"/>
    <property type="evidence" value="ECO:0007669"/>
    <property type="project" value="UniProtKB-SubCell"/>
</dbReference>
<dbReference type="RefSeq" id="WP_084335322.1">
    <property type="nucleotide sequence ID" value="NZ_FNFD01000018.1"/>
</dbReference>
<sequence precursor="true">MRNVLLALPLLAGLSMSAVAAIPADWRKGAYAYEAEGASLASVLEDFAQSHGVKLRIGNVSGAVDAKIRADNAEAFLDRLALEHRFQWFVYNGTLFISPIEELTSVRLEVSPEAAPDLKQALTDIGLLDSRFGWGELPDEGVVLVTGPARYVQLIRRFSKERVKGDERQQVMVFPLRYSAVADREIQYRDQSLQIPGVARLLAGLMGTEGGASGGTSPSASFGGINEALQSAMSMAEKANSSAMGLAVKETPPLSPLKVGGSGRSGKGRVVADVRNNAILVWDDLKRRDMYQQVIDRLDVPQNLVEIDALILDIDREEIERLGSSWQARIGNIFGGTSIPGGGSSTLFIGDFKRFFAELQALQEKGVASIVANPSVLTLENQPAVIDFSRTAFITAVGERVADIQPVTAGTSLRVIPRAIDQGAHKSIQLIVDIEDGQVELNREGGASGMKRGTVGTQAVIDEQRSLVIGGFHSEESGDRDRRIPLLGDIPWIGQLFTSTRRETSRRERLFILTPKLIGDQTNPVRYVGADDRERLDEALVRVQRRHGNGNLRAKLENVMLDLVKGRLPAGLEPGAPSLALDTLCRPQAGIQFDAERRQWFSDKEFNVGVGVVRNAGDKAVQFDEAACGGENTLAVTLWPRSRLEPGEASEIFVALRKQIVNTPARASLLVP</sequence>
<dbReference type="Pfam" id="PF00263">
    <property type="entry name" value="Secretin"/>
    <property type="match status" value="1"/>
</dbReference>
<keyword evidence="8" id="KW-1185">Reference proteome</keyword>
<dbReference type="PRINTS" id="PR01337">
    <property type="entry name" value="TYPE3OMGPROT"/>
</dbReference>
<keyword evidence="3 4" id="KW-0813">Transport</keyword>
<proteinExistence type="inferred from homology"/>
<dbReference type="GO" id="GO:0030254">
    <property type="term" value="P:protein secretion by the type III secretion system"/>
    <property type="evidence" value="ECO:0007669"/>
    <property type="project" value="UniProtKB-UniRule"/>
</dbReference>
<dbReference type="OrthoDB" id="9779724at2"/>
<dbReference type="NCBIfam" id="TIGR02516">
    <property type="entry name" value="type_III_yscC"/>
    <property type="match status" value="1"/>
</dbReference>
<evidence type="ECO:0000256" key="1">
    <source>
        <dbReference type="ARBA" id="ARBA00004442"/>
    </source>
</evidence>
<comment type="similarity">
    <text evidence="3">Belongs to the bacterial secretin family. T3SS SctC subfamily.</text>
</comment>
<keyword evidence="3" id="KW-0998">Cell outer membrane</keyword>
<evidence type="ECO:0000313" key="7">
    <source>
        <dbReference type="EMBL" id="SDL32801.1"/>
    </source>
</evidence>
<evidence type="ECO:0000256" key="4">
    <source>
        <dbReference type="RuleBase" id="RU004004"/>
    </source>
</evidence>
<dbReference type="Proteomes" id="UP000198706">
    <property type="component" value="Unassembled WGS sequence"/>
</dbReference>
<feature type="chain" id="PRO_5026393354" description="Type 3 secretion system secretin" evidence="3">
    <location>
        <begin position="21"/>
        <end position="672"/>
    </location>
</feature>
<evidence type="ECO:0000256" key="3">
    <source>
        <dbReference type="HAMAP-Rule" id="MF_02219"/>
    </source>
</evidence>
<dbReference type="STRING" id="137658.SAMN05216186_11863"/>
<dbReference type="Gene3D" id="3.30.1370.120">
    <property type="match status" value="2"/>
</dbReference>
<feature type="signal peptide" evidence="3">
    <location>
        <begin position="1"/>
        <end position="20"/>
    </location>
</feature>
<protein>
    <recommendedName>
        <fullName evidence="3">Type 3 secretion system secretin</fullName>
        <shortName evidence="3">T3SS secretin</shortName>
    </recommendedName>
</protein>
<feature type="domain" description="Type II/III secretion system secretin-like" evidence="5">
    <location>
        <begin position="361"/>
        <end position="518"/>
    </location>
</feature>
<evidence type="ECO:0000259" key="6">
    <source>
        <dbReference type="Pfam" id="PF03958"/>
    </source>
</evidence>
<keyword evidence="2 3" id="KW-0732">Signal</keyword>
<dbReference type="GO" id="GO:0030257">
    <property type="term" value="C:type III protein secretion system complex"/>
    <property type="evidence" value="ECO:0007669"/>
    <property type="project" value="UniProtKB-UniRule"/>
</dbReference>
<dbReference type="Gene3D" id="3.55.50.30">
    <property type="match status" value="1"/>
</dbReference>
<feature type="domain" description="NolW-like" evidence="6">
    <location>
        <begin position="172"/>
        <end position="302"/>
    </location>
</feature>
<evidence type="ECO:0000259" key="5">
    <source>
        <dbReference type="Pfam" id="PF00263"/>
    </source>
</evidence>
<dbReference type="Pfam" id="PF03958">
    <property type="entry name" value="Secretin_N"/>
    <property type="match status" value="2"/>
</dbReference>
<dbReference type="InterPro" id="IPR038591">
    <property type="entry name" value="NolW-like_sf"/>
</dbReference>
<dbReference type="InterPro" id="IPR004846">
    <property type="entry name" value="T2SS/T3SS_dom"/>
</dbReference>
<gene>
    <name evidence="3" type="primary">sctC</name>
    <name evidence="7" type="ORF">SAMN05216186_11863</name>
</gene>
<keyword evidence="3" id="KW-0811">Translocation</keyword>
<dbReference type="PANTHER" id="PTHR30332">
    <property type="entry name" value="PROBABLE GENERAL SECRETION PATHWAY PROTEIN D"/>
    <property type="match status" value="1"/>
</dbReference>
<dbReference type="HAMAP" id="MF_02219">
    <property type="entry name" value="Type_III_secretin"/>
    <property type="match status" value="1"/>
</dbReference>
<comment type="subcellular location">
    <subcellularLocation>
        <location evidence="1 3 4">Cell outer membrane</location>
    </subcellularLocation>
</comment>
<evidence type="ECO:0000256" key="2">
    <source>
        <dbReference type="ARBA" id="ARBA00022729"/>
    </source>
</evidence>
<comment type="function">
    <text evidence="3">Component of the type III secretion system (T3SS), also called injectisome, which is used to inject bacterial effector proteins into eukaryotic host cells. Forms a ring-shaped multimeric structure with an apparent central pore in the outer membrane.</text>
</comment>
<comment type="subunit">
    <text evidence="3">The core secretion machinery of the T3SS is composed of approximately 20 different proteins, including cytoplasmic components, a base, an export apparatus and a needle. This subunit is part of the base, which anchors the injectisome in the bacterial cell envelope. Forms a stable homooligomeric complex.</text>
</comment>
<dbReference type="EMBL" id="FNFD01000018">
    <property type="protein sequence ID" value="SDL32801.1"/>
    <property type="molecule type" value="Genomic_DNA"/>
</dbReference>
<reference evidence="7 8" key="1">
    <citation type="submission" date="2016-10" db="EMBL/GenBank/DDBJ databases">
        <authorList>
            <person name="de Groot N.N."/>
        </authorList>
    </citation>
    <scope>NUCLEOTIDE SEQUENCE [LARGE SCALE GENOMIC DNA]</scope>
    <source>
        <strain evidence="7 8">JCM 21544</strain>
    </source>
</reference>
<dbReference type="PANTHER" id="PTHR30332:SF5">
    <property type="entry name" value="SPI-1 TYPE 3 SECRETION SYSTEM SECRETIN"/>
    <property type="match status" value="1"/>
</dbReference>
<dbReference type="InterPro" id="IPR005644">
    <property type="entry name" value="NolW-like"/>
</dbReference>
<keyword evidence="3" id="KW-0653">Protein transport</keyword>
<dbReference type="GO" id="GO:0015627">
    <property type="term" value="C:type II protein secretion system complex"/>
    <property type="evidence" value="ECO:0007669"/>
    <property type="project" value="TreeGrafter"/>
</dbReference>
<dbReference type="InterPro" id="IPR050810">
    <property type="entry name" value="Bact_Secretion_Sys_Channel"/>
</dbReference>
<feature type="domain" description="NolW-like" evidence="6">
    <location>
        <begin position="114"/>
        <end position="160"/>
    </location>
</feature>
<dbReference type="InterPro" id="IPR003522">
    <property type="entry name" value="T3SS_OM_pore_YscC"/>
</dbReference>
<accession>A0A1G9J626</accession>